<dbReference type="AlphaFoldDB" id="A0A9J6GK74"/>
<evidence type="ECO:0000313" key="2">
    <source>
        <dbReference type="Proteomes" id="UP000821853"/>
    </source>
</evidence>
<sequence length="137" mass="15760">MKYKVGKKNGLYPYVILTKERTWLWNKQEYHNLEVKMVTVDKELNLTGNNYGAQIAKVRTADAREVPTQANTESRNSRIVTRNIERCCFDRRHQIRLGDVVSTTITKTRNIVEAKKTVVAPVMTSSTTKQPHHADTD</sequence>
<keyword evidence="2" id="KW-1185">Reference proteome</keyword>
<protein>
    <submittedName>
        <fullName evidence="1">Uncharacterized protein</fullName>
    </submittedName>
</protein>
<proteinExistence type="predicted"/>
<name>A0A9J6GK74_HAELO</name>
<dbReference type="EMBL" id="JABSTR010000007">
    <property type="protein sequence ID" value="KAH9375249.1"/>
    <property type="molecule type" value="Genomic_DNA"/>
</dbReference>
<gene>
    <name evidence="1" type="ORF">HPB48_010222</name>
</gene>
<evidence type="ECO:0000313" key="1">
    <source>
        <dbReference type="EMBL" id="KAH9375249.1"/>
    </source>
</evidence>
<dbReference type="VEuPathDB" id="VectorBase:HLOH_062754"/>
<organism evidence="1 2">
    <name type="scientific">Haemaphysalis longicornis</name>
    <name type="common">Bush tick</name>
    <dbReference type="NCBI Taxonomy" id="44386"/>
    <lineage>
        <taxon>Eukaryota</taxon>
        <taxon>Metazoa</taxon>
        <taxon>Ecdysozoa</taxon>
        <taxon>Arthropoda</taxon>
        <taxon>Chelicerata</taxon>
        <taxon>Arachnida</taxon>
        <taxon>Acari</taxon>
        <taxon>Parasitiformes</taxon>
        <taxon>Ixodida</taxon>
        <taxon>Ixodoidea</taxon>
        <taxon>Ixodidae</taxon>
        <taxon>Haemaphysalinae</taxon>
        <taxon>Haemaphysalis</taxon>
    </lineage>
</organism>
<dbReference type="Proteomes" id="UP000821853">
    <property type="component" value="Chromosome 5"/>
</dbReference>
<reference evidence="1 2" key="1">
    <citation type="journal article" date="2020" name="Cell">
        <title>Large-Scale Comparative Analyses of Tick Genomes Elucidate Their Genetic Diversity and Vector Capacities.</title>
        <authorList>
            <consortium name="Tick Genome and Microbiome Consortium (TIGMIC)"/>
            <person name="Jia N."/>
            <person name="Wang J."/>
            <person name="Shi W."/>
            <person name="Du L."/>
            <person name="Sun Y."/>
            <person name="Zhan W."/>
            <person name="Jiang J.F."/>
            <person name="Wang Q."/>
            <person name="Zhang B."/>
            <person name="Ji P."/>
            <person name="Bell-Sakyi L."/>
            <person name="Cui X.M."/>
            <person name="Yuan T.T."/>
            <person name="Jiang B.G."/>
            <person name="Yang W.F."/>
            <person name="Lam T.T."/>
            <person name="Chang Q.C."/>
            <person name="Ding S.J."/>
            <person name="Wang X.J."/>
            <person name="Zhu J.G."/>
            <person name="Ruan X.D."/>
            <person name="Zhao L."/>
            <person name="Wei J.T."/>
            <person name="Ye R.Z."/>
            <person name="Que T.C."/>
            <person name="Du C.H."/>
            <person name="Zhou Y.H."/>
            <person name="Cheng J.X."/>
            <person name="Dai P.F."/>
            <person name="Guo W.B."/>
            <person name="Han X.H."/>
            <person name="Huang E.J."/>
            <person name="Li L.F."/>
            <person name="Wei W."/>
            <person name="Gao Y.C."/>
            <person name="Liu J.Z."/>
            <person name="Shao H.Z."/>
            <person name="Wang X."/>
            <person name="Wang C.C."/>
            <person name="Yang T.C."/>
            <person name="Huo Q.B."/>
            <person name="Li W."/>
            <person name="Chen H.Y."/>
            <person name="Chen S.E."/>
            <person name="Zhou L.G."/>
            <person name="Ni X.B."/>
            <person name="Tian J.H."/>
            <person name="Sheng Y."/>
            <person name="Liu T."/>
            <person name="Pan Y.S."/>
            <person name="Xia L.Y."/>
            <person name="Li J."/>
            <person name="Zhao F."/>
            <person name="Cao W.C."/>
        </authorList>
    </citation>
    <scope>NUCLEOTIDE SEQUENCE [LARGE SCALE GENOMIC DNA]</scope>
    <source>
        <strain evidence="1">HaeL-2018</strain>
    </source>
</reference>
<accession>A0A9J6GK74</accession>
<comment type="caution">
    <text evidence="1">The sequence shown here is derived from an EMBL/GenBank/DDBJ whole genome shotgun (WGS) entry which is preliminary data.</text>
</comment>